<keyword evidence="4" id="KW-0788">Thiol protease</keyword>
<dbReference type="PANTHER" id="PTHR47053:SF1">
    <property type="entry name" value="MUREIN DD-ENDOPEPTIDASE MEPH-RELATED"/>
    <property type="match status" value="1"/>
</dbReference>
<feature type="domain" description="NlpC/P60" evidence="7">
    <location>
        <begin position="110"/>
        <end position="255"/>
    </location>
</feature>
<keyword evidence="9" id="KW-1185">Reference proteome</keyword>
<evidence type="ECO:0000259" key="7">
    <source>
        <dbReference type="PROSITE" id="PS51935"/>
    </source>
</evidence>
<dbReference type="PROSITE" id="PS51781">
    <property type="entry name" value="SH3B"/>
    <property type="match status" value="1"/>
</dbReference>
<evidence type="ECO:0000256" key="4">
    <source>
        <dbReference type="ARBA" id="ARBA00022807"/>
    </source>
</evidence>
<dbReference type="Gene3D" id="2.30.30.40">
    <property type="entry name" value="SH3 Domains"/>
    <property type="match status" value="1"/>
</dbReference>
<feature type="chain" id="PRO_5039454113" evidence="5">
    <location>
        <begin position="28"/>
        <end position="255"/>
    </location>
</feature>
<dbReference type="EMBL" id="LVJI01000002">
    <property type="protein sequence ID" value="OAB47945.1"/>
    <property type="molecule type" value="Genomic_DNA"/>
</dbReference>
<dbReference type="InterPro" id="IPR051202">
    <property type="entry name" value="Peptidase_C40"/>
</dbReference>
<sequence length="255" mass="27202">MMISKKVITASLTAVMLFGSLSTTAFVQQVEAATTTTSKVTWGVNLRQAPSSTSTIIRMIPKGEKVEVLGKSGTSWLKVKDTKGKVGYISSSSKYTQQVSGGTNTNATINNSVEKVIAAGKKYLGTPYEYGSSRSNTSTFDCSDFVRQAFIDGVGIKLPADSRAQGNYVKAKGTVVKDVSKLKRGDVMFFMSYKGTSSSAYSSANKANATITHTGIYLGNGEILHTYSKESGGVTISKISGTHWEKRFLFGGSAL</sequence>
<dbReference type="InterPro" id="IPR003646">
    <property type="entry name" value="SH3-like_bac-type"/>
</dbReference>
<dbReference type="GO" id="GO:0008234">
    <property type="term" value="F:cysteine-type peptidase activity"/>
    <property type="evidence" value="ECO:0007669"/>
    <property type="project" value="UniProtKB-KW"/>
</dbReference>
<dbReference type="Pfam" id="PF00877">
    <property type="entry name" value="NLPC_P60"/>
    <property type="match status" value="1"/>
</dbReference>
<dbReference type="Pfam" id="PF08239">
    <property type="entry name" value="SH3_3"/>
    <property type="match status" value="1"/>
</dbReference>
<evidence type="ECO:0000256" key="5">
    <source>
        <dbReference type="SAM" id="SignalP"/>
    </source>
</evidence>
<evidence type="ECO:0000313" key="9">
    <source>
        <dbReference type="Proteomes" id="UP000077355"/>
    </source>
</evidence>
<dbReference type="RefSeq" id="WP_068646589.1">
    <property type="nucleotide sequence ID" value="NZ_CP043611.1"/>
</dbReference>
<gene>
    <name evidence="8" type="ORF">PBAT_03465</name>
</gene>
<dbReference type="SUPFAM" id="SSF54001">
    <property type="entry name" value="Cysteine proteinases"/>
    <property type="match status" value="1"/>
</dbReference>
<feature type="signal peptide" evidence="5">
    <location>
        <begin position="1"/>
        <end position="27"/>
    </location>
</feature>
<proteinExistence type="inferred from homology"/>
<keyword evidence="5" id="KW-0732">Signal</keyword>
<dbReference type="InterPro" id="IPR000064">
    <property type="entry name" value="NLP_P60_dom"/>
</dbReference>
<comment type="caution">
    <text evidence="8">The sequence shown here is derived from an EMBL/GenBank/DDBJ whole genome shotgun (WGS) entry which is preliminary data.</text>
</comment>
<dbReference type="Proteomes" id="UP000077355">
    <property type="component" value="Unassembled WGS sequence"/>
</dbReference>
<evidence type="ECO:0000313" key="8">
    <source>
        <dbReference type="EMBL" id="OAB47945.1"/>
    </source>
</evidence>
<evidence type="ECO:0000256" key="1">
    <source>
        <dbReference type="ARBA" id="ARBA00007074"/>
    </source>
</evidence>
<dbReference type="SUPFAM" id="SSF50044">
    <property type="entry name" value="SH3-domain"/>
    <property type="match status" value="1"/>
</dbReference>
<keyword evidence="2" id="KW-0645">Protease</keyword>
<evidence type="ECO:0000256" key="3">
    <source>
        <dbReference type="ARBA" id="ARBA00022801"/>
    </source>
</evidence>
<dbReference type="OrthoDB" id="9813118at2"/>
<reference evidence="8 9" key="1">
    <citation type="submission" date="2016-03" db="EMBL/GenBank/DDBJ databases">
        <title>Draft genome sequence of Paenibacillus antarcticus CECT 5836.</title>
        <authorList>
            <person name="Shin S.-K."/>
            <person name="Yi H."/>
        </authorList>
    </citation>
    <scope>NUCLEOTIDE SEQUENCE [LARGE SCALE GENOMIC DNA]</scope>
    <source>
        <strain evidence="8 9">CECT 5836</strain>
    </source>
</reference>
<dbReference type="Gene3D" id="3.90.1720.10">
    <property type="entry name" value="endopeptidase domain like (from Nostoc punctiforme)"/>
    <property type="match status" value="1"/>
</dbReference>
<dbReference type="PANTHER" id="PTHR47053">
    <property type="entry name" value="MUREIN DD-ENDOPEPTIDASE MEPH-RELATED"/>
    <property type="match status" value="1"/>
</dbReference>
<keyword evidence="3 8" id="KW-0378">Hydrolase</keyword>
<organism evidence="8 9">
    <name type="scientific">Paenibacillus antarcticus</name>
    <dbReference type="NCBI Taxonomy" id="253703"/>
    <lineage>
        <taxon>Bacteria</taxon>
        <taxon>Bacillati</taxon>
        <taxon>Bacillota</taxon>
        <taxon>Bacilli</taxon>
        <taxon>Bacillales</taxon>
        <taxon>Paenibacillaceae</taxon>
        <taxon>Paenibacillus</taxon>
    </lineage>
</organism>
<comment type="similarity">
    <text evidence="1">Belongs to the peptidase C40 family.</text>
</comment>
<feature type="domain" description="SH3b" evidence="6">
    <location>
        <begin position="33"/>
        <end position="98"/>
    </location>
</feature>
<protein>
    <submittedName>
        <fullName evidence="8">Hydrolase Nlp/P60</fullName>
    </submittedName>
</protein>
<evidence type="ECO:0000256" key="2">
    <source>
        <dbReference type="ARBA" id="ARBA00022670"/>
    </source>
</evidence>
<accession>A0A162MF08</accession>
<evidence type="ECO:0000259" key="6">
    <source>
        <dbReference type="PROSITE" id="PS51781"/>
    </source>
</evidence>
<dbReference type="SMART" id="SM00287">
    <property type="entry name" value="SH3b"/>
    <property type="match status" value="1"/>
</dbReference>
<dbReference type="InterPro" id="IPR036028">
    <property type="entry name" value="SH3-like_dom_sf"/>
</dbReference>
<dbReference type="GO" id="GO:0006508">
    <property type="term" value="P:proteolysis"/>
    <property type="evidence" value="ECO:0007669"/>
    <property type="project" value="UniProtKB-KW"/>
</dbReference>
<dbReference type="AlphaFoldDB" id="A0A162MF08"/>
<dbReference type="PROSITE" id="PS51935">
    <property type="entry name" value="NLPC_P60"/>
    <property type="match status" value="1"/>
</dbReference>
<dbReference type="InterPro" id="IPR038765">
    <property type="entry name" value="Papain-like_cys_pep_sf"/>
</dbReference>
<name>A0A162MF08_9BACL</name>